<keyword evidence="3 6" id="KW-0378">Hydrolase</keyword>
<evidence type="ECO:0000259" key="8">
    <source>
        <dbReference type="Pfam" id="PF08439"/>
    </source>
</evidence>
<gene>
    <name evidence="9" type="ORF">BA177_15620</name>
</gene>
<keyword evidence="10" id="KW-1185">Reference proteome</keyword>
<organism evidence="9 10">
    <name type="scientific">Woeseia oceani</name>
    <dbReference type="NCBI Taxonomy" id="1548547"/>
    <lineage>
        <taxon>Bacteria</taxon>
        <taxon>Pseudomonadati</taxon>
        <taxon>Pseudomonadota</taxon>
        <taxon>Gammaproteobacteria</taxon>
        <taxon>Woeseiales</taxon>
        <taxon>Woeseiaceae</taxon>
        <taxon>Woeseia</taxon>
    </lineage>
</organism>
<dbReference type="AlphaFoldDB" id="A0A193LL60"/>
<dbReference type="InterPro" id="IPR045090">
    <property type="entry name" value="Pept_M3A_M3B"/>
</dbReference>
<dbReference type="GO" id="GO:0046872">
    <property type="term" value="F:metal ion binding"/>
    <property type="evidence" value="ECO:0007669"/>
    <property type="project" value="UniProtKB-UniRule"/>
</dbReference>
<keyword evidence="1 6" id="KW-0645">Protease</keyword>
<proteinExistence type="inferred from homology"/>
<reference evidence="9 10" key="1">
    <citation type="submission" date="2016-06" db="EMBL/GenBank/DDBJ databases">
        <title>Complete genome sequence of a deep-branching marine Gamma Proteobacterium Woeseia oceani type strain XK5.</title>
        <authorList>
            <person name="Mu D."/>
            <person name="Du Z."/>
        </authorList>
    </citation>
    <scope>NUCLEOTIDE SEQUENCE [LARGE SCALE GENOMIC DNA]</scope>
    <source>
        <strain evidence="9 10">XK5</strain>
    </source>
</reference>
<dbReference type="GO" id="GO:0004222">
    <property type="term" value="F:metalloendopeptidase activity"/>
    <property type="evidence" value="ECO:0007669"/>
    <property type="project" value="UniProtKB-UniRule"/>
</dbReference>
<evidence type="ECO:0000313" key="9">
    <source>
        <dbReference type="EMBL" id="ANO53310.1"/>
    </source>
</evidence>
<dbReference type="GO" id="GO:0006518">
    <property type="term" value="P:peptide metabolic process"/>
    <property type="evidence" value="ECO:0007669"/>
    <property type="project" value="TreeGrafter"/>
</dbReference>
<dbReference type="PANTHER" id="PTHR11804">
    <property type="entry name" value="PROTEASE M3 THIMET OLIGOPEPTIDASE-RELATED"/>
    <property type="match status" value="1"/>
</dbReference>
<dbReference type="Pfam" id="PF08439">
    <property type="entry name" value="Peptidase_M3_N"/>
    <property type="match status" value="1"/>
</dbReference>
<keyword evidence="2 6" id="KW-0479">Metal-binding</keyword>
<dbReference type="Proteomes" id="UP000092695">
    <property type="component" value="Chromosome"/>
</dbReference>
<sequence>MLFCASVGFADDTVDERYTWDLSEIFPTPEAWDQAREQVLSDLGKIEARRGTLGDSAESLADTLQLISKTSRDAYRVYAYSSLAGDEDLRDTESQERNQLGDIMFARFSQATAWVDPELLGVGKEVINAYQKEEPRLAPFAFQLENTLRNAPHTLGEEAEQTLAYLSQTFGSPNNIYSLVANSDIPWPEITLSNGETDVIDSQGYGRWRGSENRTDRKLVFDTFWTKWSEYRNSVGSILNTHLQTQASLAQARNYDSVLHRELFNDNLPPEVYHTLVDEVNKALPTLHRYFRLRARMLGVEQMHYYDIYPPLVSLDKKFDIETSKEITLKAMQVLGDDWVELQREAINQRWMHVYPQRGKRSGAYMNPIAFDVHPYVLLNHNDDYESLSTFAHEWGHAMHSIYSKQEQPFETAFYSTFIAEIPSTSLELILQDYMTKNAKSVDEKLFYLGFGLESMRGTFFRQTMFAEFELALYEAAERGEALSGERMTEIYGDILKRYHGHDEGVVIIDDLYTNEWMFVPHFYYNMYVYQYATSQTAGTALYEKIRTEGKAGVDNYKNLLRAGGSDYPYQLLKNAGVDMATPGPYRAAVAKMNAIMDEMERLLEERDSGNSRPAD</sequence>
<dbReference type="Gene3D" id="1.10.1370.20">
    <property type="entry name" value="Oligoendopeptidase f, C-terminal domain"/>
    <property type="match status" value="1"/>
</dbReference>
<dbReference type="KEGG" id="woc:BA177_15620"/>
<dbReference type="InterPro" id="IPR004438">
    <property type="entry name" value="Peptidase_M3B"/>
</dbReference>
<evidence type="ECO:0000256" key="5">
    <source>
        <dbReference type="ARBA" id="ARBA00023049"/>
    </source>
</evidence>
<dbReference type="OrthoDB" id="9766487at2"/>
<dbReference type="EMBL" id="CP016268">
    <property type="protein sequence ID" value="ANO53310.1"/>
    <property type="molecule type" value="Genomic_DNA"/>
</dbReference>
<evidence type="ECO:0000256" key="4">
    <source>
        <dbReference type="ARBA" id="ARBA00022833"/>
    </source>
</evidence>
<dbReference type="NCBIfam" id="TIGR00181">
    <property type="entry name" value="pepF"/>
    <property type="match status" value="1"/>
</dbReference>
<feature type="domain" description="Peptidase M3A/M3B catalytic" evidence="7">
    <location>
        <begin position="211"/>
        <end position="589"/>
    </location>
</feature>
<dbReference type="InterPro" id="IPR013647">
    <property type="entry name" value="OligopepF_N_dom"/>
</dbReference>
<dbReference type="STRING" id="1548547.BA177_15620"/>
<keyword evidence="4 6" id="KW-0862">Zinc</keyword>
<dbReference type="EC" id="3.4.24.-" evidence="6"/>
<dbReference type="PANTHER" id="PTHR11804:SF84">
    <property type="entry name" value="SACCHAROLYSIN"/>
    <property type="match status" value="1"/>
</dbReference>
<protein>
    <recommendedName>
        <fullName evidence="6">Oligopeptidase F</fullName>
        <ecNumber evidence="6">3.4.24.-</ecNumber>
    </recommendedName>
</protein>
<dbReference type="InterPro" id="IPR042088">
    <property type="entry name" value="OligoPept_F_C"/>
</dbReference>
<feature type="domain" description="Oligopeptidase F N-terminal" evidence="8">
    <location>
        <begin position="118"/>
        <end position="185"/>
    </location>
</feature>
<dbReference type="Gene3D" id="1.20.140.70">
    <property type="entry name" value="Oligopeptidase f, N-terminal domain"/>
    <property type="match status" value="1"/>
</dbReference>
<comment type="cofactor">
    <cofactor evidence="6">
        <name>Zn(2+)</name>
        <dbReference type="ChEBI" id="CHEBI:29105"/>
    </cofactor>
    <text evidence="6">Binds 1 zinc ion.</text>
</comment>
<name>A0A193LL60_9GAMM</name>
<dbReference type="InterPro" id="IPR001567">
    <property type="entry name" value="Pept_M3A_M3B_dom"/>
</dbReference>
<dbReference type="Pfam" id="PF01432">
    <property type="entry name" value="Peptidase_M3"/>
    <property type="match status" value="1"/>
</dbReference>
<evidence type="ECO:0000256" key="6">
    <source>
        <dbReference type="RuleBase" id="RU368091"/>
    </source>
</evidence>
<dbReference type="SUPFAM" id="SSF55486">
    <property type="entry name" value="Metalloproteases ('zincins'), catalytic domain"/>
    <property type="match status" value="1"/>
</dbReference>
<evidence type="ECO:0000256" key="2">
    <source>
        <dbReference type="ARBA" id="ARBA00022723"/>
    </source>
</evidence>
<keyword evidence="5 6" id="KW-0482">Metalloprotease</keyword>
<comment type="similarity">
    <text evidence="6">Belongs to the peptidase M3B family.</text>
</comment>
<accession>A0A193LL60</accession>
<evidence type="ECO:0000256" key="1">
    <source>
        <dbReference type="ARBA" id="ARBA00022670"/>
    </source>
</evidence>
<dbReference type="GO" id="GO:0006508">
    <property type="term" value="P:proteolysis"/>
    <property type="evidence" value="ECO:0007669"/>
    <property type="project" value="UniProtKB-KW"/>
</dbReference>
<evidence type="ECO:0000259" key="7">
    <source>
        <dbReference type="Pfam" id="PF01432"/>
    </source>
</evidence>
<evidence type="ECO:0000313" key="10">
    <source>
        <dbReference type="Proteomes" id="UP000092695"/>
    </source>
</evidence>
<comment type="function">
    <text evidence="6">Has oligopeptidase activity and degrades a variety of small bioactive peptides.</text>
</comment>
<evidence type="ECO:0000256" key="3">
    <source>
        <dbReference type="ARBA" id="ARBA00022801"/>
    </source>
</evidence>
<dbReference type="CDD" id="cd09608">
    <property type="entry name" value="M3B_PepF"/>
    <property type="match status" value="1"/>
</dbReference>